<feature type="compositionally biased region" description="Polar residues" evidence="1">
    <location>
        <begin position="10"/>
        <end position="21"/>
    </location>
</feature>
<feature type="region of interest" description="Disordered" evidence="1">
    <location>
        <begin position="1"/>
        <end position="21"/>
    </location>
</feature>
<organism evidence="2 3">
    <name type="scientific">Colocasia esculenta</name>
    <name type="common">Wild taro</name>
    <name type="synonym">Arum esculentum</name>
    <dbReference type="NCBI Taxonomy" id="4460"/>
    <lineage>
        <taxon>Eukaryota</taxon>
        <taxon>Viridiplantae</taxon>
        <taxon>Streptophyta</taxon>
        <taxon>Embryophyta</taxon>
        <taxon>Tracheophyta</taxon>
        <taxon>Spermatophyta</taxon>
        <taxon>Magnoliopsida</taxon>
        <taxon>Liliopsida</taxon>
        <taxon>Araceae</taxon>
        <taxon>Aroideae</taxon>
        <taxon>Colocasieae</taxon>
        <taxon>Colocasia</taxon>
    </lineage>
</organism>
<feature type="compositionally biased region" description="Polar residues" evidence="1">
    <location>
        <begin position="64"/>
        <end position="74"/>
    </location>
</feature>
<evidence type="ECO:0000313" key="3">
    <source>
        <dbReference type="Proteomes" id="UP000652761"/>
    </source>
</evidence>
<sequence>MAPNPAGISVTPSEIGGSSSSQLRVLTLYKGRGRFGTRIHQSSCARSLRHSELPNTRSLRHSSHPSSCVRSLRHSTQQSEFLREIASTLRAPTTRSLRPSYHPSYKARSTFYSRRGRSD</sequence>
<protein>
    <submittedName>
        <fullName evidence="2">Uncharacterized protein</fullName>
    </submittedName>
</protein>
<reference evidence="2" key="1">
    <citation type="submission" date="2017-07" db="EMBL/GenBank/DDBJ databases">
        <title>Taro Niue Genome Assembly and Annotation.</title>
        <authorList>
            <person name="Atibalentja N."/>
            <person name="Keating K."/>
            <person name="Fields C.J."/>
        </authorList>
    </citation>
    <scope>NUCLEOTIDE SEQUENCE</scope>
    <source>
        <strain evidence="2">Niue_2</strain>
        <tissue evidence="2">Leaf</tissue>
    </source>
</reference>
<evidence type="ECO:0000313" key="2">
    <source>
        <dbReference type="EMBL" id="MQM11349.1"/>
    </source>
</evidence>
<feature type="region of interest" description="Disordered" evidence="1">
    <location>
        <begin position="47"/>
        <end position="74"/>
    </location>
</feature>
<proteinExistence type="predicted"/>
<dbReference type="Proteomes" id="UP000652761">
    <property type="component" value="Unassembled WGS sequence"/>
</dbReference>
<accession>A0A843WN87</accession>
<name>A0A843WN87_COLES</name>
<dbReference type="EMBL" id="NMUH01004951">
    <property type="protein sequence ID" value="MQM11349.1"/>
    <property type="molecule type" value="Genomic_DNA"/>
</dbReference>
<comment type="caution">
    <text evidence="2">The sequence shown here is derived from an EMBL/GenBank/DDBJ whole genome shotgun (WGS) entry which is preliminary data.</text>
</comment>
<keyword evidence="3" id="KW-1185">Reference proteome</keyword>
<feature type="non-terminal residue" evidence="2">
    <location>
        <position position="1"/>
    </location>
</feature>
<gene>
    <name evidence="2" type="ORF">Taro_044257</name>
</gene>
<evidence type="ECO:0000256" key="1">
    <source>
        <dbReference type="SAM" id="MobiDB-lite"/>
    </source>
</evidence>
<dbReference type="AlphaFoldDB" id="A0A843WN87"/>
<feature type="region of interest" description="Disordered" evidence="1">
    <location>
        <begin position="92"/>
        <end position="119"/>
    </location>
</feature>